<dbReference type="Proteomes" id="UP000717328">
    <property type="component" value="Unassembled WGS sequence"/>
</dbReference>
<evidence type="ECO:0000313" key="1">
    <source>
        <dbReference type="EMBL" id="KAG5650421.1"/>
    </source>
</evidence>
<protein>
    <submittedName>
        <fullName evidence="1">Uncharacterized protein</fullName>
    </submittedName>
</protein>
<dbReference type="OrthoDB" id="3062213at2759"/>
<evidence type="ECO:0000313" key="2">
    <source>
        <dbReference type="Proteomes" id="UP000717328"/>
    </source>
</evidence>
<proteinExistence type="predicted"/>
<gene>
    <name evidence="1" type="ORF">H0H81_012322</name>
</gene>
<reference evidence="1" key="1">
    <citation type="submission" date="2021-02" db="EMBL/GenBank/DDBJ databases">
        <authorList>
            <person name="Nieuwenhuis M."/>
            <person name="Van De Peppel L.J.J."/>
        </authorList>
    </citation>
    <scope>NUCLEOTIDE SEQUENCE</scope>
    <source>
        <strain evidence="1">D49</strain>
    </source>
</reference>
<keyword evidence="2" id="KW-1185">Reference proteome</keyword>
<organism evidence="1 2">
    <name type="scientific">Sphagnurus paluster</name>
    <dbReference type="NCBI Taxonomy" id="117069"/>
    <lineage>
        <taxon>Eukaryota</taxon>
        <taxon>Fungi</taxon>
        <taxon>Dikarya</taxon>
        <taxon>Basidiomycota</taxon>
        <taxon>Agaricomycotina</taxon>
        <taxon>Agaricomycetes</taxon>
        <taxon>Agaricomycetidae</taxon>
        <taxon>Agaricales</taxon>
        <taxon>Tricholomatineae</taxon>
        <taxon>Lyophyllaceae</taxon>
        <taxon>Sphagnurus</taxon>
    </lineage>
</organism>
<name>A0A9P7GI34_9AGAR</name>
<dbReference type="AlphaFoldDB" id="A0A9P7GI34"/>
<comment type="caution">
    <text evidence="1">The sequence shown here is derived from an EMBL/GenBank/DDBJ whole genome shotgun (WGS) entry which is preliminary data.</text>
</comment>
<sequence>MSNQQPIPVSASSQINDVPLWPQRKTAREHVEILNKYRKKYKSLTSTAERGDMFRTMILPDIFNHWKAKGITFEEATAQQQIRKLGKYISNNWRAENDFRKKIVLPTTTWNVFRHTWKDDILEELQKMGHNNNSQERFKNFNTATAQVKACLTNEERLELKEATKRWRDFGPPREEQQR</sequence>
<dbReference type="EMBL" id="JABCKI010000456">
    <property type="protein sequence ID" value="KAG5650421.1"/>
    <property type="molecule type" value="Genomic_DNA"/>
</dbReference>
<reference evidence="1" key="2">
    <citation type="submission" date="2021-10" db="EMBL/GenBank/DDBJ databases">
        <title>Phylogenomics reveals ancestral predisposition of the termite-cultivated fungus Termitomyces towards a domesticated lifestyle.</title>
        <authorList>
            <person name="Auxier B."/>
            <person name="Grum-Grzhimaylo A."/>
            <person name="Cardenas M.E."/>
            <person name="Lodge J.D."/>
            <person name="Laessoe T."/>
            <person name="Pedersen O."/>
            <person name="Smith M.E."/>
            <person name="Kuyper T.W."/>
            <person name="Franco-Molano E.A."/>
            <person name="Baroni T.J."/>
            <person name="Aanen D.K."/>
        </authorList>
    </citation>
    <scope>NUCLEOTIDE SEQUENCE</scope>
    <source>
        <strain evidence="1">D49</strain>
    </source>
</reference>
<accession>A0A9P7GI34</accession>